<evidence type="ECO:0000256" key="11">
    <source>
        <dbReference type="SAM" id="Phobius"/>
    </source>
</evidence>
<dbReference type="EC" id="2.7.13.3" evidence="3"/>
<evidence type="ECO:0000313" key="14">
    <source>
        <dbReference type="Proteomes" id="UP000282312"/>
    </source>
</evidence>
<evidence type="ECO:0000256" key="3">
    <source>
        <dbReference type="ARBA" id="ARBA00012438"/>
    </source>
</evidence>
<dbReference type="Gene3D" id="3.30.565.10">
    <property type="entry name" value="Histidine kinase-like ATPase, C-terminal domain"/>
    <property type="match status" value="1"/>
</dbReference>
<dbReference type="EMBL" id="QGSZ01000132">
    <property type="protein sequence ID" value="RQX06627.1"/>
    <property type="molecule type" value="Genomic_DNA"/>
</dbReference>
<name>A0A3N9XJ09_9ACTN</name>
<dbReference type="InterPro" id="IPR003594">
    <property type="entry name" value="HATPase_dom"/>
</dbReference>
<accession>A0A3N9XJ09</accession>
<dbReference type="Pfam" id="PF00672">
    <property type="entry name" value="HAMP"/>
    <property type="match status" value="1"/>
</dbReference>
<keyword evidence="14" id="KW-1185">Reference proteome</keyword>
<comment type="caution">
    <text evidence="13">The sequence shown here is derived from an EMBL/GenBank/DDBJ whole genome shotgun (WGS) entry which is preliminary data.</text>
</comment>
<keyword evidence="4" id="KW-0597">Phosphoprotein</keyword>
<evidence type="ECO:0000256" key="8">
    <source>
        <dbReference type="ARBA" id="ARBA00022989"/>
    </source>
</evidence>
<feature type="compositionally biased region" description="Low complexity" evidence="10">
    <location>
        <begin position="671"/>
        <end position="693"/>
    </location>
</feature>
<evidence type="ECO:0000256" key="10">
    <source>
        <dbReference type="SAM" id="MobiDB-lite"/>
    </source>
</evidence>
<dbReference type="Pfam" id="PF08376">
    <property type="entry name" value="NIT"/>
    <property type="match status" value="1"/>
</dbReference>
<evidence type="ECO:0000313" key="13">
    <source>
        <dbReference type="EMBL" id="RQX06627.1"/>
    </source>
</evidence>
<feature type="compositionally biased region" description="Low complexity" evidence="10">
    <location>
        <begin position="889"/>
        <end position="900"/>
    </location>
</feature>
<dbReference type="GO" id="GO:0005886">
    <property type="term" value="C:plasma membrane"/>
    <property type="evidence" value="ECO:0007669"/>
    <property type="project" value="TreeGrafter"/>
</dbReference>
<keyword evidence="6 11" id="KW-0812">Transmembrane</keyword>
<evidence type="ECO:0000256" key="9">
    <source>
        <dbReference type="ARBA" id="ARBA00023012"/>
    </source>
</evidence>
<reference evidence="13 14" key="1">
    <citation type="submission" date="2018-05" db="EMBL/GenBank/DDBJ databases">
        <title>Micromonospora from Atacama Desert.</title>
        <authorList>
            <person name="Carro L."/>
            <person name="Goodfellow M."/>
            <person name="Klenk H.-P."/>
        </authorList>
    </citation>
    <scope>NUCLEOTIDE SEQUENCE [LARGE SCALE GENOMIC DNA]</scope>
    <source>
        <strain evidence="13 14">LB39</strain>
    </source>
</reference>
<protein>
    <recommendedName>
        <fullName evidence="3">histidine kinase</fullName>
        <ecNumber evidence="3">2.7.13.3</ecNumber>
    </recommendedName>
</protein>
<feature type="region of interest" description="Disordered" evidence="10">
    <location>
        <begin position="671"/>
        <end position="1196"/>
    </location>
</feature>
<organism evidence="13 14">
    <name type="scientific">Micromonospora inaquosa</name>
    <dbReference type="NCBI Taxonomy" id="2203716"/>
    <lineage>
        <taxon>Bacteria</taxon>
        <taxon>Bacillati</taxon>
        <taxon>Actinomycetota</taxon>
        <taxon>Actinomycetes</taxon>
        <taxon>Micromonosporales</taxon>
        <taxon>Micromonosporaceae</taxon>
        <taxon>Micromonospora</taxon>
    </lineage>
</organism>
<proteinExistence type="predicted"/>
<evidence type="ECO:0000256" key="5">
    <source>
        <dbReference type="ARBA" id="ARBA00022679"/>
    </source>
</evidence>
<keyword evidence="7" id="KW-0418">Kinase</keyword>
<evidence type="ECO:0000256" key="6">
    <source>
        <dbReference type="ARBA" id="ARBA00022692"/>
    </source>
</evidence>
<dbReference type="InterPro" id="IPR003660">
    <property type="entry name" value="HAMP_dom"/>
</dbReference>
<dbReference type="GO" id="GO:0000160">
    <property type="term" value="P:phosphorelay signal transduction system"/>
    <property type="evidence" value="ECO:0007669"/>
    <property type="project" value="UniProtKB-KW"/>
</dbReference>
<dbReference type="PANTHER" id="PTHR45436">
    <property type="entry name" value="SENSOR HISTIDINE KINASE YKOH"/>
    <property type="match status" value="1"/>
</dbReference>
<keyword evidence="11" id="KW-0472">Membrane</keyword>
<evidence type="ECO:0000259" key="12">
    <source>
        <dbReference type="PROSITE" id="PS50109"/>
    </source>
</evidence>
<evidence type="ECO:0000256" key="2">
    <source>
        <dbReference type="ARBA" id="ARBA00004370"/>
    </source>
</evidence>
<comment type="catalytic activity">
    <reaction evidence="1">
        <text>ATP + protein L-histidine = ADP + protein N-phospho-L-histidine.</text>
        <dbReference type="EC" id="2.7.13.3"/>
    </reaction>
</comment>
<keyword evidence="5" id="KW-0808">Transferase</keyword>
<dbReference type="GO" id="GO:0004673">
    <property type="term" value="F:protein histidine kinase activity"/>
    <property type="evidence" value="ECO:0007669"/>
    <property type="project" value="UniProtKB-EC"/>
</dbReference>
<dbReference type="SUPFAM" id="SSF55874">
    <property type="entry name" value="ATPase domain of HSP90 chaperone/DNA topoisomerase II/histidine kinase"/>
    <property type="match status" value="1"/>
</dbReference>
<feature type="compositionally biased region" description="Pro residues" evidence="10">
    <location>
        <begin position="901"/>
        <end position="910"/>
    </location>
</feature>
<feature type="compositionally biased region" description="Low complexity" evidence="10">
    <location>
        <begin position="813"/>
        <end position="828"/>
    </location>
</feature>
<evidence type="ECO:0000256" key="7">
    <source>
        <dbReference type="ARBA" id="ARBA00022777"/>
    </source>
</evidence>
<dbReference type="InterPro" id="IPR050428">
    <property type="entry name" value="TCS_sensor_his_kinase"/>
</dbReference>
<dbReference type="InterPro" id="IPR005467">
    <property type="entry name" value="His_kinase_dom"/>
</dbReference>
<gene>
    <name evidence="13" type="ORF">DLJ59_04620</name>
</gene>
<keyword evidence="9" id="KW-0902">Two-component regulatory system</keyword>
<comment type="subcellular location">
    <subcellularLocation>
        <location evidence="2">Membrane</location>
    </subcellularLocation>
</comment>
<feature type="compositionally biased region" description="Polar residues" evidence="10">
    <location>
        <begin position="1014"/>
        <end position="1026"/>
    </location>
</feature>
<dbReference type="SMART" id="SM00304">
    <property type="entry name" value="HAMP"/>
    <property type="match status" value="1"/>
</dbReference>
<dbReference type="OrthoDB" id="4349881at2"/>
<keyword evidence="8 11" id="KW-1133">Transmembrane helix</keyword>
<feature type="transmembrane region" description="Helical" evidence="11">
    <location>
        <begin position="336"/>
        <end position="358"/>
    </location>
</feature>
<feature type="compositionally biased region" description="Low complexity" evidence="10">
    <location>
        <begin position="1175"/>
        <end position="1196"/>
    </location>
</feature>
<dbReference type="PANTHER" id="PTHR45436:SF5">
    <property type="entry name" value="SENSOR HISTIDINE KINASE TRCS"/>
    <property type="match status" value="1"/>
</dbReference>
<dbReference type="Pfam" id="PF02518">
    <property type="entry name" value="HATPase_c"/>
    <property type="match status" value="1"/>
</dbReference>
<dbReference type="CDD" id="cd06225">
    <property type="entry name" value="HAMP"/>
    <property type="match status" value="1"/>
</dbReference>
<feature type="compositionally biased region" description="Pro residues" evidence="10">
    <location>
        <begin position="948"/>
        <end position="970"/>
    </location>
</feature>
<dbReference type="InterPro" id="IPR013587">
    <property type="entry name" value="Nitrate/nitrite_sensing"/>
</dbReference>
<sequence>MSKRPKTAGSFLSRLRRPASRLRDMPIWSKLGLIMIVPTIATVVVGTSGLVDHVETLNNANRAGDLANLSSYSGDLVDALQDERTAAVLLLGADGTQPTAQYQEAYNRVNSRVDQEAAPYRQQRTEIEDLPGSLESLLDSIDQNLQDLSGIRSQVFNGKLALTETVQAYEGLISDLLAIRDSSTQLAGDNQLSDRMRAAAAVAREKEFLAVRRVVVHRALGVKGGKRLTPALRRDYVASDTGQQQALQSFKAVATPDDAKFHDQTVAGGDRRQAQNYTGWIDGNTTGDMRGAPFGPDQWEAAMTANAKLIRTVERKLDGEVVDQADALRSDVQRQVFLETGLLLSMLLLAILFAYLVARSMARSLRELRQGALSVAQYGLPQAVARLRDPQVVGQLSPVQLANQIAEPLPVRSKDEFGQVTEAFNAVHLEAVRTAAEQAALRASVATMFVNLARRSQILVDRLIGHLDRLERGEEDPDRLAELFQLDHLATRMRRNDENLLVLAGADSTRVQREPAALIDVLRAAQSEVEHYTRIEFGVIDRDIEVAAHAVNDLVHLVAELFDNATAFSPPDSQVMVEARRVGDRSSLYVEDRGIGISAEQLHDLNERLATPPQVDVAVSRMMGLVVVARLASRHGVRVELRPGNDRGTVADVTLPTSVLVPRALSGRVQQPPALPAAGAPQFGGQQSGGPAPVFGALPALGNGPRPSESSGNQVTLGGRPFDPATRNGAGTPANGGTYRSMPAWSDLTGAAGTNGGDGFTPRSANGQGIDPLPQRRAGDETPTTGQQPSIPRQLPSSPETQPYSAPPVSSQPYSGAPVSASPASGQPYSAQPYSGAPYGGAPVSAAPASGQPYAGPPVSASPVSASPASGQPYSAPPASAQSFSGFEPRSAPPAQAASAPAPPAWPPVPGGDRDTATPPVPERLAAALDMTTELPRVPRPGEQPAAAQPPAPAPTTAPAPAPQTRPAPQQPQAQNRQRYADETMELPIFRELESAWFRTRRPGSEESAAGAQPATNGDSATQQFATVEATGRAGHTTAPGTTGNTPMADTPTAGGAPRDNGSTATGGTRPSLAESLPNRRPQPQSNGWQTAADDGWRAASAAAGAAPVSETTTTGLPKRKPMAQLVPGAVEKPTTSVQRRSPEAVRGLLSAYHRGVQRGRSTSDNPTSPEATPGGQSSQSGSGPVAGSGQKEQEG</sequence>
<dbReference type="PROSITE" id="PS50109">
    <property type="entry name" value="HIS_KIN"/>
    <property type="match status" value="1"/>
</dbReference>
<dbReference type="AlphaFoldDB" id="A0A3N9XJ09"/>
<dbReference type="Gene3D" id="6.10.340.10">
    <property type="match status" value="1"/>
</dbReference>
<dbReference type="SMART" id="SM00387">
    <property type="entry name" value="HATPase_c"/>
    <property type="match status" value="1"/>
</dbReference>
<evidence type="ECO:0000256" key="1">
    <source>
        <dbReference type="ARBA" id="ARBA00000085"/>
    </source>
</evidence>
<feature type="compositionally biased region" description="Polar residues" evidence="10">
    <location>
        <begin position="1039"/>
        <end position="1048"/>
    </location>
</feature>
<evidence type="ECO:0000256" key="4">
    <source>
        <dbReference type="ARBA" id="ARBA00022553"/>
    </source>
</evidence>
<dbReference type="Proteomes" id="UP000282312">
    <property type="component" value="Unassembled WGS sequence"/>
</dbReference>
<feature type="compositionally biased region" description="Polar residues" evidence="10">
    <location>
        <begin position="782"/>
        <end position="812"/>
    </location>
</feature>
<feature type="compositionally biased region" description="Polar residues" evidence="10">
    <location>
        <begin position="1160"/>
        <end position="1171"/>
    </location>
</feature>
<dbReference type="InterPro" id="IPR036890">
    <property type="entry name" value="HATPase_C_sf"/>
</dbReference>
<feature type="domain" description="Histidine kinase" evidence="12">
    <location>
        <begin position="554"/>
        <end position="659"/>
    </location>
</feature>
<feature type="compositionally biased region" description="Low complexity" evidence="10">
    <location>
        <begin position="1092"/>
        <end position="1107"/>
    </location>
</feature>
<feature type="compositionally biased region" description="Low complexity" evidence="10">
    <location>
        <begin position="835"/>
        <end position="871"/>
    </location>
</feature>
<dbReference type="RefSeq" id="WP_124771258.1">
    <property type="nucleotide sequence ID" value="NZ_JBEZFR010000002.1"/>
</dbReference>